<dbReference type="PROSITE" id="PS52044">
    <property type="entry name" value="VLRF1"/>
    <property type="match status" value="1"/>
</dbReference>
<keyword evidence="5" id="KW-0479">Metal-binding</keyword>
<evidence type="ECO:0000313" key="18">
    <source>
        <dbReference type="Proteomes" id="UP000663760"/>
    </source>
</evidence>
<evidence type="ECO:0000256" key="10">
    <source>
        <dbReference type="ARBA" id="ARBA00022833"/>
    </source>
</evidence>
<feature type="region of interest" description="Disordered" evidence="15">
    <location>
        <begin position="356"/>
        <end position="416"/>
    </location>
</feature>
<evidence type="ECO:0000256" key="5">
    <source>
        <dbReference type="ARBA" id="ARBA00022723"/>
    </source>
</evidence>
<keyword evidence="4 14" id="KW-0540">Nuclease</keyword>
<dbReference type="Gene3D" id="1.25.40.20">
    <property type="entry name" value="Ankyrin repeat-containing domain"/>
    <property type="match status" value="1"/>
</dbReference>
<feature type="compositionally biased region" description="Basic and acidic residues" evidence="15">
    <location>
        <begin position="509"/>
        <end position="525"/>
    </location>
</feature>
<protein>
    <recommendedName>
        <fullName evidence="16">VLRF1 domain-containing protein</fullName>
    </recommendedName>
</protein>
<name>A0A7I8LND7_SPIIN</name>
<dbReference type="InterPro" id="IPR002110">
    <property type="entry name" value="Ankyrin_rpt"/>
</dbReference>
<comment type="subcellular location">
    <subcellularLocation>
        <location evidence="1">Cytoplasm</location>
    </subcellularLocation>
</comment>
<proteinExistence type="inferred from homology"/>
<dbReference type="PANTHER" id="PTHR16036:SF2">
    <property type="entry name" value="TRNA ENDONUCLEASE ANKZF1"/>
    <property type="match status" value="1"/>
</dbReference>
<accession>A0A7I8LND7</accession>
<feature type="region of interest" description="Disordered" evidence="15">
    <location>
        <begin position="43"/>
        <end position="62"/>
    </location>
</feature>
<evidence type="ECO:0000256" key="3">
    <source>
        <dbReference type="ARBA" id="ARBA00022490"/>
    </source>
</evidence>
<evidence type="ECO:0000256" key="14">
    <source>
        <dbReference type="PROSITE-ProRule" id="PRU01389"/>
    </source>
</evidence>
<dbReference type="EMBL" id="LR746281">
    <property type="protein sequence ID" value="CAA7410845.1"/>
    <property type="molecule type" value="Genomic_DNA"/>
</dbReference>
<dbReference type="Proteomes" id="UP000663760">
    <property type="component" value="Chromosome 18"/>
</dbReference>
<evidence type="ECO:0000256" key="13">
    <source>
        <dbReference type="PROSITE-ProRule" id="PRU00023"/>
    </source>
</evidence>
<dbReference type="InterPro" id="IPR041175">
    <property type="entry name" value="VLRF1/Vms1"/>
</dbReference>
<keyword evidence="10" id="KW-0862">Zinc</keyword>
<evidence type="ECO:0000256" key="9">
    <source>
        <dbReference type="ARBA" id="ARBA00022801"/>
    </source>
</evidence>
<keyword evidence="6" id="KW-0677">Repeat</keyword>
<dbReference type="InterPro" id="IPR036770">
    <property type="entry name" value="Ankyrin_rpt-contain_sf"/>
</dbReference>
<comment type="domain">
    <text evidence="14">The VLRF1 domain mediates binding to the 60S ribosomal subunit.</text>
</comment>
<feature type="repeat" description="ANK" evidence="13">
    <location>
        <begin position="402"/>
        <end position="434"/>
    </location>
</feature>
<evidence type="ECO:0000256" key="8">
    <source>
        <dbReference type="ARBA" id="ARBA00022771"/>
    </source>
</evidence>
<feature type="domain" description="VLRF1" evidence="16">
    <location>
        <begin position="223"/>
        <end position="370"/>
    </location>
</feature>
<dbReference type="GO" id="GO:0008270">
    <property type="term" value="F:zinc ion binding"/>
    <property type="evidence" value="ECO:0007669"/>
    <property type="project" value="UniProtKB-KW"/>
</dbReference>
<evidence type="ECO:0000256" key="4">
    <source>
        <dbReference type="ARBA" id="ARBA00022722"/>
    </source>
</evidence>
<evidence type="ECO:0000256" key="2">
    <source>
        <dbReference type="ARBA" id="ARBA00009262"/>
    </source>
</evidence>
<keyword evidence="9 14" id="KW-0378">Hydrolase</keyword>
<evidence type="ECO:0000256" key="7">
    <source>
        <dbReference type="ARBA" id="ARBA00022759"/>
    </source>
</evidence>
<evidence type="ECO:0000259" key="16">
    <source>
        <dbReference type="PROSITE" id="PS52044"/>
    </source>
</evidence>
<organism evidence="17 18">
    <name type="scientific">Spirodela intermedia</name>
    <name type="common">Intermediate duckweed</name>
    <dbReference type="NCBI Taxonomy" id="51605"/>
    <lineage>
        <taxon>Eukaryota</taxon>
        <taxon>Viridiplantae</taxon>
        <taxon>Streptophyta</taxon>
        <taxon>Embryophyta</taxon>
        <taxon>Tracheophyta</taxon>
        <taxon>Spermatophyta</taxon>
        <taxon>Magnoliopsida</taxon>
        <taxon>Liliopsida</taxon>
        <taxon>Araceae</taxon>
        <taxon>Lemnoideae</taxon>
        <taxon>Spirodela</taxon>
    </lineage>
</organism>
<dbReference type="PANTHER" id="PTHR16036">
    <property type="entry name" value="ANKYRIN REPEAT AND ZINC FINGER DOMAIN-CONTAINING PROTEIN 1"/>
    <property type="match status" value="1"/>
</dbReference>
<evidence type="ECO:0000256" key="11">
    <source>
        <dbReference type="ARBA" id="ARBA00023043"/>
    </source>
</evidence>
<evidence type="ECO:0000256" key="6">
    <source>
        <dbReference type="ARBA" id="ARBA00022737"/>
    </source>
</evidence>
<dbReference type="AlphaFoldDB" id="A0A7I8LND7"/>
<comment type="similarity">
    <text evidence="2 14">Belongs to the ANKZF1/VMS1 family.</text>
</comment>
<feature type="compositionally biased region" description="Polar residues" evidence="15">
    <location>
        <begin position="376"/>
        <end position="388"/>
    </location>
</feature>
<feature type="region of interest" description="Disordered" evidence="15">
    <location>
        <begin position="502"/>
        <end position="525"/>
    </location>
</feature>
<dbReference type="PROSITE" id="PS00028">
    <property type="entry name" value="ZINC_FINGER_C2H2_1"/>
    <property type="match status" value="1"/>
</dbReference>
<reference evidence="17" key="1">
    <citation type="submission" date="2020-02" db="EMBL/GenBank/DDBJ databases">
        <authorList>
            <person name="Scholz U."/>
            <person name="Mascher M."/>
            <person name="Fiebig A."/>
        </authorList>
    </citation>
    <scope>NUCLEOTIDE SEQUENCE</scope>
</reference>
<dbReference type="Pfam" id="PF18826">
    <property type="entry name" value="bVLRF1"/>
    <property type="match status" value="1"/>
</dbReference>
<feature type="active site" evidence="14">
    <location>
        <position position="266"/>
    </location>
</feature>
<dbReference type="InterPro" id="IPR013087">
    <property type="entry name" value="Znf_C2H2_type"/>
</dbReference>
<dbReference type="InterPro" id="IPR047139">
    <property type="entry name" value="ANKZ1/VMS1"/>
</dbReference>
<keyword evidence="18" id="KW-1185">Reference proteome</keyword>
<dbReference type="GO" id="GO:0004519">
    <property type="term" value="F:endonuclease activity"/>
    <property type="evidence" value="ECO:0007669"/>
    <property type="project" value="UniProtKB-KW"/>
</dbReference>
<keyword evidence="3 14" id="KW-0963">Cytoplasm</keyword>
<dbReference type="Pfam" id="PF18716">
    <property type="entry name" value="VATC"/>
    <property type="match status" value="1"/>
</dbReference>
<dbReference type="GO" id="GO:0005737">
    <property type="term" value="C:cytoplasm"/>
    <property type="evidence" value="ECO:0007669"/>
    <property type="project" value="UniProtKB-SubCell"/>
</dbReference>
<dbReference type="PROSITE" id="PS50088">
    <property type="entry name" value="ANK_REPEAT"/>
    <property type="match status" value="1"/>
</dbReference>
<dbReference type="OrthoDB" id="429841at2759"/>
<sequence length="584" mass="64769">MAAREAAAPSVFDSRSLFDLPPDFFESCRLLSDPREIPAAQPETHILPSETTAEEGNGELKTAGPASVGRLALAWTCHTCKMEFESLQDQRLHFKSDLHRLNVKLQISGRNVINEEDFDELGCASLSNDFDVSSISGSEEELDDVPVSKISTRGQERVVKQKLYIRLQSGGIISLWKCLLLDDSEDISYGNLQSDSKETVKCTVTENELIRRLNRLTQEPRDKTQLRTVLLACGGHFAGCIFDGNSVIAHKTFHRYVVRAKAGKKQSAKDATGKAASSAGSSLRRYNEVALKKNHQLLFEGEKLPSAHLDSAVRHIPITVRRPTFKEAKRIYSMLTHIANEGNEEKHSPILEVEKTRQEAGEESSTMNPESKDTISEANQRPESSGSESPAAYKESDKSIPDGGTPLHEAARSGDEQRTLELLEQGLDPCVRDSRGRTPYMVASEKEVRNTFRRFMALNLDKWDWHAANVPSPLTKEMEESQAAKQAEKDAKRKAKAKELKKLRKAKERAKDELQREREKRAAAAERRIAAMKSAGGGEGDGGAAGLCSFCGTSLAGLVPFHRYHYSYCSSSCMHVHREVLESG</sequence>
<keyword evidence="11 13" id="KW-0040">ANK repeat</keyword>
<evidence type="ECO:0000256" key="12">
    <source>
        <dbReference type="ARBA" id="ARBA00023054"/>
    </source>
</evidence>
<dbReference type="GO" id="GO:0016787">
    <property type="term" value="F:hydrolase activity"/>
    <property type="evidence" value="ECO:0007669"/>
    <property type="project" value="UniProtKB-KW"/>
</dbReference>
<keyword evidence="7 14" id="KW-0255">Endonuclease</keyword>
<dbReference type="PROSITE" id="PS50297">
    <property type="entry name" value="ANK_REP_REGION"/>
    <property type="match status" value="1"/>
</dbReference>
<evidence type="ECO:0000256" key="1">
    <source>
        <dbReference type="ARBA" id="ARBA00004496"/>
    </source>
</evidence>
<keyword evidence="12" id="KW-0175">Coiled coil</keyword>
<gene>
    <name evidence="17" type="ORF">SI8410_18021523</name>
</gene>
<dbReference type="GO" id="GO:0036503">
    <property type="term" value="P:ERAD pathway"/>
    <property type="evidence" value="ECO:0007669"/>
    <property type="project" value="TreeGrafter"/>
</dbReference>
<dbReference type="InterPro" id="IPR041540">
    <property type="entry name" value="VATC"/>
</dbReference>
<evidence type="ECO:0000256" key="15">
    <source>
        <dbReference type="SAM" id="MobiDB-lite"/>
    </source>
</evidence>
<keyword evidence="8" id="KW-0863">Zinc-finger</keyword>
<evidence type="ECO:0000313" key="17">
    <source>
        <dbReference type="EMBL" id="CAA7410845.1"/>
    </source>
</evidence>
<dbReference type="SUPFAM" id="SSF48403">
    <property type="entry name" value="Ankyrin repeat"/>
    <property type="match status" value="1"/>
</dbReference>